<evidence type="ECO:0000256" key="7">
    <source>
        <dbReference type="ARBA" id="ARBA00049929"/>
    </source>
</evidence>
<keyword evidence="3 8" id="KW-0547">Nucleotide-binding</keyword>
<feature type="binding site" evidence="8">
    <location>
        <begin position="204"/>
        <end position="208"/>
    </location>
    <ligand>
        <name>ATP</name>
        <dbReference type="ChEBI" id="CHEBI:30616"/>
    </ligand>
</feature>
<dbReference type="InterPro" id="IPR002306">
    <property type="entry name" value="Trp-tRNA-ligase"/>
</dbReference>
<dbReference type="GO" id="GO:0005829">
    <property type="term" value="C:cytosol"/>
    <property type="evidence" value="ECO:0007669"/>
    <property type="project" value="TreeGrafter"/>
</dbReference>
<evidence type="ECO:0000313" key="10">
    <source>
        <dbReference type="EMBL" id="BAK34301.1"/>
    </source>
</evidence>
<dbReference type="EMBL" id="AP012204">
    <property type="protein sequence ID" value="BAK34301.1"/>
    <property type="molecule type" value="Genomic_DNA"/>
</dbReference>
<feature type="binding site" evidence="8">
    <location>
        <begin position="27"/>
        <end position="28"/>
    </location>
    <ligand>
        <name>ATP</name>
        <dbReference type="ChEBI" id="CHEBI:30616"/>
    </ligand>
</feature>
<feature type="binding site" evidence="8">
    <location>
        <position position="144"/>
    </location>
    <ligand>
        <name>L-tryptophan</name>
        <dbReference type="ChEBI" id="CHEBI:57912"/>
    </ligand>
</feature>
<dbReference type="PANTHER" id="PTHR43766">
    <property type="entry name" value="TRYPTOPHAN--TRNA LIGASE, MITOCHONDRIAL"/>
    <property type="match status" value="1"/>
</dbReference>
<evidence type="ECO:0000256" key="8">
    <source>
        <dbReference type="HAMAP-Rule" id="MF_00140"/>
    </source>
</evidence>
<gene>
    <name evidence="8 10" type="primary">trpS</name>
    <name evidence="10" type="ordered locus">MLP_12870</name>
</gene>
<dbReference type="SUPFAM" id="SSF52374">
    <property type="entry name" value="Nucleotidylyl transferase"/>
    <property type="match status" value="1"/>
</dbReference>
<accession>F5XPJ3</accession>
<dbReference type="Gene3D" id="1.10.240.10">
    <property type="entry name" value="Tyrosyl-Transfer RNA Synthetase"/>
    <property type="match status" value="1"/>
</dbReference>
<dbReference type="Gene3D" id="3.40.50.620">
    <property type="entry name" value="HUPs"/>
    <property type="match status" value="1"/>
</dbReference>
<feature type="binding site" evidence="8">
    <location>
        <begin position="156"/>
        <end position="158"/>
    </location>
    <ligand>
        <name>ATP</name>
        <dbReference type="ChEBI" id="CHEBI:30616"/>
    </ligand>
</feature>
<dbReference type="GO" id="GO:0005524">
    <property type="term" value="F:ATP binding"/>
    <property type="evidence" value="ECO:0007669"/>
    <property type="project" value="UniProtKB-UniRule"/>
</dbReference>
<dbReference type="PRINTS" id="PR01039">
    <property type="entry name" value="TRNASYNTHTRP"/>
</dbReference>
<feature type="binding site" evidence="8">
    <location>
        <begin position="18"/>
        <end position="20"/>
    </location>
    <ligand>
        <name>ATP</name>
        <dbReference type="ChEBI" id="CHEBI:30616"/>
    </ligand>
</feature>
<feature type="binding site" evidence="8">
    <location>
        <position position="195"/>
    </location>
    <ligand>
        <name>ATP</name>
        <dbReference type="ChEBI" id="CHEBI:30616"/>
    </ligand>
</feature>
<evidence type="ECO:0000256" key="1">
    <source>
        <dbReference type="ARBA" id="ARBA00005594"/>
    </source>
</evidence>
<feature type="short sequence motif" description="'KMSKS' region" evidence="8">
    <location>
        <begin position="204"/>
        <end position="208"/>
    </location>
</feature>
<comment type="catalytic activity">
    <reaction evidence="7 8">
        <text>tRNA(Trp) + L-tryptophan + ATP = L-tryptophyl-tRNA(Trp) + AMP + diphosphate + H(+)</text>
        <dbReference type="Rhea" id="RHEA:24080"/>
        <dbReference type="Rhea" id="RHEA-COMP:9671"/>
        <dbReference type="Rhea" id="RHEA-COMP:9705"/>
        <dbReference type="ChEBI" id="CHEBI:15378"/>
        <dbReference type="ChEBI" id="CHEBI:30616"/>
        <dbReference type="ChEBI" id="CHEBI:33019"/>
        <dbReference type="ChEBI" id="CHEBI:57912"/>
        <dbReference type="ChEBI" id="CHEBI:78442"/>
        <dbReference type="ChEBI" id="CHEBI:78535"/>
        <dbReference type="ChEBI" id="CHEBI:456215"/>
        <dbReference type="EC" id="6.1.1.2"/>
    </reaction>
</comment>
<dbReference type="RefSeq" id="WP_013862184.1">
    <property type="nucleotide sequence ID" value="NC_015635.1"/>
</dbReference>
<dbReference type="eggNOG" id="COG0180">
    <property type="taxonomic scope" value="Bacteria"/>
</dbReference>
<dbReference type="PANTHER" id="PTHR43766:SF1">
    <property type="entry name" value="TRYPTOPHAN--TRNA LIGASE, MITOCHONDRIAL"/>
    <property type="match status" value="1"/>
</dbReference>
<keyword evidence="8" id="KW-0963">Cytoplasm</keyword>
<keyword evidence="5 8" id="KW-0648">Protein biosynthesis</keyword>
<evidence type="ECO:0000256" key="5">
    <source>
        <dbReference type="ARBA" id="ARBA00022917"/>
    </source>
</evidence>
<dbReference type="KEGG" id="mph:MLP_12870"/>
<dbReference type="EC" id="6.1.1.2" evidence="8"/>
<dbReference type="InterPro" id="IPR014729">
    <property type="entry name" value="Rossmann-like_a/b/a_fold"/>
</dbReference>
<dbReference type="CDD" id="cd00806">
    <property type="entry name" value="TrpRS_core"/>
    <property type="match status" value="1"/>
</dbReference>
<dbReference type="InterPro" id="IPR024109">
    <property type="entry name" value="Trp-tRNA-ligase_bac-type"/>
</dbReference>
<dbReference type="GO" id="GO:0004830">
    <property type="term" value="F:tryptophan-tRNA ligase activity"/>
    <property type="evidence" value="ECO:0007669"/>
    <property type="project" value="UniProtKB-UniRule"/>
</dbReference>
<keyword evidence="6 8" id="KW-0030">Aminoacyl-tRNA synthetase</keyword>
<comment type="similarity">
    <text evidence="1 8 9">Belongs to the class-I aminoacyl-tRNA synthetase family.</text>
</comment>
<keyword evidence="2 8" id="KW-0436">Ligase</keyword>
<evidence type="ECO:0000256" key="3">
    <source>
        <dbReference type="ARBA" id="ARBA00022741"/>
    </source>
</evidence>
<evidence type="ECO:0000313" key="11">
    <source>
        <dbReference type="Proteomes" id="UP000007947"/>
    </source>
</evidence>
<dbReference type="NCBIfam" id="TIGR00233">
    <property type="entry name" value="trpS"/>
    <property type="match status" value="1"/>
</dbReference>
<sequence>MTAMSSDTHRPRALSLAQSTSDSLHLGNYLGALRQWVPMQDDFEAFYGVADLHALTVDQDPAQRREQALLVAAQMLAAGIDPQRSVVFLQSQVPEHTQLAWVLTCLTGFGQASRMTQFKDKAAKAGADAANVGLFTYPILMAADILLYQADKVPVGEDQRQHLELTRDLAVRFNARYGETFVVPEPYIIRAVGKIQDLADPTAKMSKSSVSPAGLINLLDEPKANIKKIKSAVTDSERTIVFDEVNKPGVSNLLTILSALSDSSVDDVVADFEGKGYGDLKGAVADAVTAFAAPFRERTLQLMGERSELMGILADGAERARDVASKTVADVYAKVGLLPAR</sequence>
<comment type="subunit">
    <text evidence="8">Homodimer.</text>
</comment>
<evidence type="ECO:0000256" key="6">
    <source>
        <dbReference type="ARBA" id="ARBA00023146"/>
    </source>
</evidence>
<dbReference type="Pfam" id="PF00579">
    <property type="entry name" value="tRNA-synt_1b"/>
    <property type="match status" value="1"/>
</dbReference>
<dbReference type="InterPro" id="IPR002305">
    <property type="entry name" value="aa-tRNA-synth_Ic"/>
</dbReference>
<comment type="function">
    <text evidence="8">Catalyzes the attachment of tryptophan to tRNA(Trp).</text>
</comment>
<comment type="caution">
    <text evidence="8">Lacks conserved residue(s) required for the propagation of feature annotation.</text>
</comment>
<dbReference type="GO" id="GO:0006436">
    <property type="term" value="P:tryptophanyl-tRNA aminoacylation"/>
    <property type="evidence" value="ECO:0007669"/>
    <property type="project" value="UniProtKB-UniRule"/>
</dbReference>
<proteinExistence type="inferred from homology"/>
<dbReference type="InterPro" id="IPR050203">
    <property type="entry name" value="Trp-tRNA_synthetase"/>
</dbReference>
<keyword evidence="4 8" id="KW-0067">ATP-binding</keyword>
<protein>
    <recommendedName>
        <fullName evidence="8">Tryptophan--tRNA ligase</fullName>
        <ecNumber evidence="8">6.1.1.2</ecNumber>
    </recommendedName>
    <alternativeName>
        <fullName evidence="8">Tryptophanyl-tRNA synthetase</fullName>
        <shortName evidence="8">TrpRS</shortName>
    </alternativeName>
</protein>
<comment type="subcellular location">
    <subcellularLocation>
        <location evidence="8">Cytoplasm</location>
    </subcellularLocation>
</comment>
<reference evidence="10 11" key="1">
    <citation type="submission" date="2011-05" db="EMBL/GenBank/DDBJ databases">
        <title>Whole genome sequence of Microlunatus phosphovorus NM-1.</title>
        <authorList>
            <person name="Hosoyama A."/>
            <person name="Sasaki K."/>
            <person name="Harada T."/>
            <person name="Igarashi R."/>
            <person name="Kawakoshi A."/>
            <person name="Sasagawa M."/>
            <person name="Fukada J."/>
            <person name="Nakamura S."/>
            <person name="Katano Y."/>
            <person name="Hanada S."/>
            <person name="Kamagata Y."/>
            <person name="Nakamura N."/>
            <person name="Yamazaki S."/>
            <person name="Fujita N."/>
        </authorList>
    </citation>
    <scope>NUCLEOTIDE SEQUENCE [LARGE SCALE GENOMIC DNA]</scope>
    <source>
        <strain evidence="11">ATCC 700054 / DSM 10555 / JCM 9379 / NBRC 101784 / NCIMB 13414 / VKM Ac-1990 / NM-1</strain>
    </source>
</reference>
<dbReference type="HAMAP" id="MF_00140_B">
    <property type="entry name" value="Trp_tRNA_synth_B"/>
    <property type="match status" value="1"/>
</dbReference>
<dbReference type="STRING" id="1032480.MLP_12870"/>
<dbReference type="HOGENOM" id="CLU_029244_1_1_11"/>
<organism evidence="10 11">
    <name type="scientific">Microlunatus phosphovorus (strain ATCC 700054 / DSM 10555 / JCM 9379 / NBRC 101784 / NCIMB 13414 / VKM Ac-1990 / NM-1)</name>
    <dbReference type="NCBI Taxonomy" id="1032480"/>
    <lineage>
        <taxon>Bacteria</taxon>
        <taxon>Bacillati</taxon>
        <taxon>Actinomycetota</taxon>
        <taxon>Actinomycetes</taxon>
        <taxon>Propionibacteriales</taxon>
        <taxon>Propionibacteriaceae</taxon>
        <taxon>Microlunatus</taxon>
    </lineage>
</organism>
<evidence type="ECO:0000256" key="4">
    <source>
        <dbReference type="ARBA" id="ARBA00022840"/>
    </source>
</evidence>
<dbReference type="Proteomes" id="UP000007947">
    <property type="component" value="Chromosome"/>
</dbReference>
<keyword evidence="11" id="KW-1185">Reference proteome</keyword>
<dbReference type="FunFam" id="1.10.240.10:FF:000002">
    <property type="entry name" value="Tryptophan--tRNA ligase"/>
    <property type="match status" value="1"/>
</dbReference>
<dbReference type="AlphaFoldDB" id="F5XPJ3"/>
<name>F5XPJ3_MICPN</name>
<evidence type="ECO:0000256" key="9">
    <source>
        <dbReference type="RuleBase" id="RU363036"/>
    </source>
</evidence>
<evidence type="ECO:0000256" key="2">
    <source>
        <dbReference type="ARBA" id="ARBA00022598"/>
    </source>
</evidence>